<proteinExistence type="predicted"/>
<dbReference type="Pfam" id="PF02694">
    <property type="entry name" value="UPF0060"/>
    <property type="match status" value="1"/>
</dbReference>
<dbReference type="Proteomes" id="UP000650616">
    <property type="component" value="Unassembled WGS sequence"/>
</dbReference>
<keyword evidence="4 5" id="KW-0472">Membrane</keyword>
<protein>
    <submittedName>
        <fullName evidence="7">YnfA family protein</fullName>
    </submittedName>
</protein>
<dbReference type="InterPro" id="IPR037185">
    <property type="entry name" value="EmrE-like"/>
</dbReference>
<dbReference type="AlphaFoldDB" id="A0AAW3ZUQ6"/>
<feature type="transmembrane region" description="Helical" evidence="5">
    <location>
        <begin position="34"/>
        <end position="51"/>
    </location>
</feature>
<name>A0AAW3ZUQ6_9BACT</name>
<keyword evidence="8" id="KW-1185">Reference proteome</keyword>
<feature type="transmembrane region" description="Helical" evidence="5">
    <location>
        <begin position="92"/>
        <end position="109"/>
    </location>
</feature>
<organism evidence="7 8">
    <name type="scientific">Campylobacter californiensis</name>
    <dbReference type="NCBI Taxonomy" id="1032243"/>
    <lineage>
        <taxon>Bacteria</taxon>
        <taxon>Pseudomonadati</taxon>
        <taxon>Campylobacterota</taxon>
        <taxon>Epsilonproteobacteria</taxon>
        <taxon>Campylobacterales</taxon>
        <taxon>Campylobacteraceae</taxon>
        <taxon>Campylobacter</taxon>
    </lineage>
</organism>
<dbReference type="EMBL" id="LIWG01000010">
    <property type="protein sequence ID" value="MBE3608597.1"/>
    <property type="molecule type" value="Genomic_DNA"/>
</dbReference>
<evidence type="ECO:0000256" key="5">
    <source>
        <dbReference type="SAM" id="Phobius"/>
    </source>
</evidence>
<sequence length="110" mass="12435">MAILTEILIYIIAAFFEILGCFAFWQFFKNSKNFIWLGVGVVALIIFAYTLTKVQSEFAGRAYAAYGGIYIICSLLWLNFIEKQNFSKFDLIGALIALIGACVIIYPNLR</sequence>
<comment type="caution">
    <text evidence="7">The sequence shown here is derived from an EMBL/GenBank/DDBJ whole genome shotgun (WGS) entry which is preliminary data.</text>
</comment>
<feature type="transmembrane region" description="Helical" evidence="5">
    <location>
        <begin position="7"/>
        <end position="28"/>
    </location>
</feature>
<dbReference type="InterPro" id="IPR003844">
    <property type="entry name" value="UPF0060"/>
</dbReference>
<evidence type="ECO:0000313" key="9">
    <source>
        <dbReference type="Proteomes" id="UP001318760"/>
    </source>
</evidence>
<evidence type="ECO:0000313" key="6">
    <source>
        <dbReference type="EMBL" id="MBE2986699.1"/>
    </source>
</evidence>
<reference evidence="6 9" key="2">
    <citation type="submission" date="2020-10" db="EMBL/GenBank/DDBJ databases">
        <title>Campylobacter californiensis sp. nov. isolated from cattle and feral swine in California.</title>
        <authorList>
            <person name="Miller W.G."/>
        </authorList>
    </citation>
    <scope>NUCLEOTIDE SEQUENCE [LARGE SCALE GENOMIC DNA]</scope>
    <source>
        <strain evidence="6 9">RM12919</strain>
    </source>
</reference>
<evidence type="ECO:0000256" key="3">
    <source>
        <dbReference type="ARBA" id="ARBA00022989"/>
    </source>
</evidence>
<evidence type="ECO:0000256" key="1">
    <source>
        <dbReference type="ARBA" id="ARBA00022475"/>
    </source>
</evidence>
<dbReference type="GO" id="GO:0005886">
    <property type="term" value="C:plasma membrane"/>
    <property type="evidence" value="ECO:0007669"/>
    <property type="project" value="TreeGrafter"/>
</dbReference>
<dbReference type="PANTHER" id="PTHR36116:SF1">
    <property type="entry name" value="UPF0060 MEMBRANE PROTEIN YNFA"/>
    <property type="match status" value="1"/>
</dbReference>
<evidence type="ECO:0000313" key="8">
    <source>
        <dbReference type="Proteomes" id="UP000650616"/>
    </source>
</evidence>
<dbReference type="SUPFAM" id="SSF103481">
    <property type="entry name" value="Multidrug resistance efflux transporter EmrE"/>
    <property type="match status" value="1"/>
</dbReference>
<feature type="transmembrane region" description="Helical" evidence="5">
    <location>
        <begin position="63"/>
        <end position="80"/>
    </location>
</feature>
<dbReference type="EMBL" id="JADBHS010000010">
    <property type="protein sequence ID" value="MBE2986699.1"/>
    <property type="molecule type" value="Genomic_DNA"/>
</dbReference>
<evidence type="ECO:0000313" key="7">
    <source>
        <dbReference type="EMBL" id="MBE3608597.1"/>
    </source>
</evidence>
<dbReference type="PANTHER" id="PTHR36116">
    <property type="entry name" value="UPF0060 MEMBRANE PROTEIN YNFA"/>
    <property type="match status" value="1"/>
</dbReference>
<evidence type="ECO:0000256" key="4">
    <source>
        <dbReference type="ARBA" id="ARBA00023136"/>
    </source>
</evidence>
<dbReference type="NCBIfam" id="NF002586">
    <property type="entry name" value="PRK02237.1"/>
    <property type="match status" value="1"/>
</dbReference>
<evidence type="ECO:0000256" key="2">
    <source>
        <dbReference type="ARBA" id="ARBA00022692"/>
    </source>
</evidence>
<keyword evidence="1" id="KW-1003">Cell membrane</keyword>
<gene>
    <name evidence="6" type="ORF">CCAL12919_06080</name>
    <name evidence="7" type="ORF">CCAL9337_07680</name>
</gene>
<keyword evidence="2 5" id="KW-0812">Transmembrane</keyword>
<reference evidence="7 8" key="1">
    <citation type="submission" date="2015-08" db="EMBL/GenBank/DDBJ databases">
        <title>Comparative genomics of the Campylobacter concisus group.</title>
        <authorList>
            <person name="Yee E."/>
            <person name="Chapman M.H."/>
            <person name="Huynh S."/>
            <person name="Bono J.L."/>
            <person name="On S.L."/>
            <person name="St Leger J."/>
            <person name="Foster G."/>
            <person name="Parker C.T."/>
            <person name="Miller W.G."/>
        </authorList>
    </citation>
    <scope>NUCLEOTIDE SEQUENCE [LARGE SCALE GENOMIC DNA]</scope>
    <source>
        <strain evidence="7 8">RM9337</strain>
    </source>
</reference>
<keyword evidence="3 5" id="KW-1133">Transmembrane helix</keyword>
<accession>A0AAW3ZUQ6</accession>
<dbReference type="RefSeq" id="WP_169938104.1">
    <property type="nucleotide sequence ID" value="NZ_CP012545.1"/>
</dbReference>
<dbReference type="Proteomes" id="UP001318760">
    <property type="component" value="Unassembled WGS sequence"/>
</dbReference>